<organism evidence="4 5">
    <name type="scientific">Acaromyces ingoldii</name>
    <dbReference type="NCBI Taxonomy" id="215250"/>
    <lineage>
        <taxon>Eukaryota</taxon>
        <taxon>Fungi</taxon>
        <taxon>Dikarya</taxon>
        <taxon>Basidiomycota</taxon>
        <taxon>Ustilaginomycotina</taxon>
        <taxon>Exobasidiomycetes</taxon>
        <taxon>Exobasidiales</taxon>
        <taxon>Cryptobasidiaceae</taxon>
        <taxon>Acaromyces</taxon>
    </lineage>
</organism>
<evidence type="ECO:0000313" key="5">
    <source>
        <dbReference type="Proteomes" id="UP000245768"/>
    </source>
</evidence>
<keyword evidence="2 4" id="KW-0378">Hydrolase</keyword>
<dbReference type="AlphaFoldDB" id="A0A316YQ22"/>
<dbReference type="InterPro" id="IPR036380">
    <property type="entry name" value="Isochorismatase-like_sf"/>
</dbReference>
<dbReference type="SUPFAM" id="SSF52499">
    <property type="entry name" value="Isochorismatase-like hydrolases"/>
    <property type="match status" value="1"/>
</dbReference>
<name>A0A316YQ22_9BASI</name>
<dbReference type="RefSeq" id="XP_025377043.1">
    <property type="nucleotide sequence ID" value="XM_025521473.1"/>
</dbReference>
<evidence type="ECO:0000256" key="1">
    <source>
        <dbReference type="ARBA" id="ARBA00006336"/>
    </source>
</evidence>
<protein>
    <submittedName>
        <fullName evidence="4">Isochorismatase hydrolase</fullName>
    </submittedName>
</protein>
<evidence type="ECO:0000259" key="3">
    <source>
        <dbReference type="Pfam" id="PF00857"/>
    </source>
</evidence>
<reference evidence="4 5" key="1">
    <citation type="journal article" date="2018" name="Mol. Biol. Evol.">
        <title>Broad Genomic Sampling Reveals a Smut Pathogenic Ancestry of the Fungal Clade Ustilaginomycotina.</title>
        <authorList>
            <person name="Kijpornyongpan T."/>
            <person name="Mondo S.J."/>
            <person name="Barry K."/>
            <person name="Sandor L."/>
            <person name="Lee J."/>
            <person name="Lipzen A."/>
            <person name="Pangilinan J."/>
            <person name="LaButti K."/>
            <person name="Hainaut M."/>
            <person name="Henrissat B."/>
            <person name="Grigoriev I.V."/>
            <person name="Spatafora J.W."/>
            <person name="Aime M.C."/>
        </authorList>
    </citation>
    <scope>NUCLEOTIDE SEQUENCE [LARGE SCALE GENOMIC DNA]</scope>
    <source>
        <strain evidence="4 5">MCA 4198</strain>
    </source>
</reference>
<feature type="domain" description="Isochorismatase-like" evidence="3">
    <location>
        <begin position="5"/>
        <end position="183"/>
    </location>
</feature>
<dbReference type="Gene3D" id="3.40.50.850">
    <property type="entry name" value="Isochorismatase-like"/>
    <property type="match status" value="1"/>
</dbReference>
<dbReference type="GO" id="GO:0016787">
    <property type="term" value="F:hydrolase activity"/>
    <property type="evidence" value="ECO:0007669"/>
    <property type="project" value="UniProtKB-KW"/>
</dbReference>
<dbReference type="InterPro" id="IPR000868">
    <property type="entry name" value="Isochorismatase-like_dom"/>
</dbReference>
<proteinExistence type="inferred from homology"/>
<dbReference type="Pfam" id="PF00857">
    <property type="entry name" value="Isochorismatase"/>
    <property type="match status" value="1"/>
</dbReference>
<accession>A0A316YQ22</accession>
<sequence>MSDRLPDMQRAVANASRLAASVHELQRSDDDDDDAALLVHVTVNEGAGAANDAARYVTDERSDISSVRPMLRSMRASVTAESKALLQPLQPPSASGSKEKVWPCPGPNPFHDTDLVPYLRERGIVQVVICGIATTGVVLSTLQGALDVGLHTVVVSDACMDPDPSLHQAMLSYFAKRGQVLTTDEITQGSALRDLLH</sequence>
<evidence type="ECO:0000256" key="2">
    <source>
        <dbReference type="ARBA" id="ARBA00022801"/>
    </source>
</evidence>
<dbReference type="EMBL" id="KZ819636">
    <property type="protein sequence ID" value="PWN89845.1"/>
    <property type="molecule type" value="Genomic_DNA"/>
</dbReference>
<dbReference type="OrthoDB" id="1739143at2759"/>
<dbReference type="Proteomes" id="UP000245768">
    <property type="component" value="Unassembled WGS sequence"/>
</dbReference>
<dbReference type="PANTHER" id="PTHR43540">
    <property type="entry name" value="PEROXYUREIDOACRYLATE/UREIDOACRYLATE AMIDOHYDROLASE-RELATED"/>
    <property type="match status" value="1"/>
</dbReference>
<dbReference type="InterPro" id="IPR050272">
    <property type="entry name" value="Isochorismatase-like_hydrls"/>
</dbReference>
<evidence type="ECO:0000313" key="4">
    <source>
        <dbReference type="EMBL" id="PWN89845.1"/>
    </source>
</evidence>
<dbReference type="InParanoid" id="A0A316YQ22"/>
<comment type="similarity">
    <text evidence="1">Belongs to the isochorismatase family.</text>
</comment>
<keyword evidence="5" id="KW-1185">Reference proteome</keyword>
<gene>
    <name evidence="4" type="ORF">FA10DRAFT_266392</name>
</gene>
<dbReference type="GeneID" id="37043389"/>
<dbReference type="PANTHER" id="PTHR43540:SF1">
    <property type="entry name" value="ISOCHORISMATASE HYDROLASE"/>
    <property type="match status" value="1"/>
</dbReference>